<comment type="caution">
    <text evidence="13">The sequence shown here is derived from an EMBL/GenBank/DDBJ whole genome shotgun (WGS) entry which is preliminary data.</text>
</comment>
<feature type="transmembrane region" description="Helical" evidence="12">
    <location>
        <begin position="20"/>
        <end position="41"/>
    </location>
</feature>
<keyword evidence="4" id="KW-1003">Cell membrane</keyword>
<evidence type="ECO:0000256" key="5">
    <source>
        <dbReference type="ARBA" id="ARBA00022692"/>
    </source>
</evidence>
<evidence type="ECO:0000256" key="7">
    <source>
        <dbReference type="ARBA" id="ARBA00023069"/>
    </source>
</evidence>
<evidence type="ECO:0000313" key="13">
    <source>
        <dbReference type="EMBL" id="CAG7819588.1"/>
    </source>
</evidence>
<name>A0A8J2LC33_9HEXA</name>
<dbReference type="GO" id="GO:0060271">
    <property type="term" value="P:cilium assembly"/>
    <property type="evidence" value="ECO:0007669"/>
    <property type="project" value="TreeGrafter"/>
</dbReference>
<evidence type="ECO:0000256" key="11">
    <source>
        <dbReference type="ARBA" id="ARBA00024803"/>
    </source>
</evidence>
<dbReference type="OrthoDB" id="426438at2759"/>
<evidence type="ECO:0000256" key="10">
    <source>
        <dbReference type="ARBA" id="ARBA00023273"/>
    </source>
</evidence>
<evidence type="ECO:0000256" key="4">
    <source>
        <dbReference type="ARBA" id="ARBA00022475"/>
    </source>
</evidence>
<dbReference type="AlphaFoldDB" id="A0A8J2LC33"/>
<evidence type="ECO:0000256" key="9">
    <source>
        <dbReference type="ARBA" id="ARBA00023180"/>
    </source>
</evidence>
<reference evidence="13" key="1">
    <citation type="submission" date="2021-06" db="EMBL/GenBank/DDBJ databases">
        <authorList>
            <person name="Hodson N. C."/>
            <person name="Mongue J. A."/>
            <person name="Jaron S. K."/>
        </authorList>
    </citation>
    <scope>NUCLEOTIDE SEQUENCE</scope>
</reference>
<gene>
    <name evidence="13" type="ORF">AFUS01_LOCUS30024</name>
</gene>
<dbReference type="GO" id="GO:0060170">
    <property type="term" value="C:ciliary membrane"/>
    <property type="evidence" value="ECO:0007669"/>
    <property type="project" value="UniProtKB-SubCell"/>
</dbReference>
<keyword evidence="9" id="KW-0325">Glycoprotein</keyword>
<comment type="function">
    <text evidence="11">Transmembrane component of the tectonic-like complex, a complex localized at the transition zone of primary cilia and acting as a barrier that prevents diffusion of transmembrane proteins between the cilia and plasma membranes. Required for ciliogenesis and sonic hedgehog/SHH signaling.</text>
</comment>
<dbReference type="InterPro" id="IPR019306">
    <property type="entry name" value="TMEM231"/>
</dbReference>
<evidence type="ECO:0000256" key="3">
    <source>
        <dbReference type="ARBA" id="ARBA00015087"/>
    </source>
</evidence>
<keyword evidence="6 12" id="KW-1133">Transmembrane helix</keyword>
<keyword evidence="5 12" id="KW-0812">Transmembrane</keyword>
<evidence type="ECO:0000256" key="1">
    <source>
        <dbReference type="ARBA" id="ARBA00004272"/>
    </source>
</evidence>
<dbReference type="Pfam" id="PF10149">
    <property type="entry name" value="TM231"/>
    <property type="match status" value="1"/>
</dbReference>
<dbReference type="GO" id="GO:0032880">
    <property type="term" value="P:regulation of protein localization"/>
    <property type="evidence" value="ECO:0007669"/>
    <property type="project" value="TreeGrafter"/>
</dbReference>
<dbReference type="EMBL" id="CAJVCH010453818">
    <property type="protein sequence ID" value="CAG7819588.1"/>
    <property type="molecule type" value="Genomic_DNA"/>
</dbReference>
<proteinExistence type="inferred from homology"/>
<dbReference type="PANTHER" id="PTHR14605:SF1">
    <property type="entry name" value="TRANSMEMBRANE PROTEIN 231"/>
    <property type="match status" value="1"/>
</dbReference>
<sequence>MSFLTCYSEPATVHYVSSFFSKATLFNFLVLTIVIVTPYLVGYRTQGFWTRLETVREQPIIEFKYETLLILETKLSDGSSGSLVWSTFPGLNNMLIEKVSPFITSREGDSNMDGINEFLEIEVRIPKPLNEVVDGIHFMLLFDYRLYKHATFQMESMAYGSYQTGKSANRFDIMADLALVLRQPLFNRVRDTRFNYEVIPRNGTTVDDYRIQQILQKYTERNVSTILENKYQLWATDDNLRDDEFTFKARIFYTEQSYECWASFWATMKWAWVQYFSIFVIVAVVVKEFQKTVYKARLFETRLILPWDKRLNQKPKPMTLNQR</sequence>
<organism evidence="13 14">
    <name type="scientific">Allacma fusca</name>
    <dbReference type="NCBI Taxonomy" id="39272"/>
    <lineage>
        <taxon>Eukaryota</taxon>
        <taxon>Metazoa</taxon>
        <taxon>Ecdysozoa</taxon>
        <taxon>Arthropoda</taxon>
        <taxon>Hexapoda</taxon>
        <taxon>Collembola</taxon>
        <taxon>Symphypleona</taxon>
        <taxon>Sminthuridae</taxon>
        <taxon>Allacma</taxon>
    </lineage>
</organism>
<keyword evidence="10" id="KW-0966">Cell projection</keyword>
<evidence type="ECO:0000256" key="12">
    <source>
        <dbReference type="SAM" id="Phobius"/>
    </source>
</evidence>
<evidence type="ECO:0000256" key="2">
    <source>
        <dbReference type="ARBA" id="ARBA00009082"/>
    </source>
</evidence>
<keyword evidence="14" id="KW-1185">Reference proteome</keyword>
<evidence type="ECO:0000256" key="6">
    <source>
        <dbReference type="ARBA" id="ARBA00022989"/>
    </source>
</evidence>
<evidence type="ECO:0000313" key="14">
    <source>
        <dbReference type="Proteomes" id="UP000708208"/>
    </source>
</evidence>
<comment type="similarity">
    <text evidence="2">Belongs to the TMEM231 family.</text>
</comment>
<accession>A0A8J2LC33</accession>
<dbReference type="PANTHER" id="PTHR14605">
    <property type="entry name" value="CHST5 PROTEIN"/>
    <property type="match status" value="1"/>
</dbReference>
<comment type="subcellular location">
    <subcellularLocation>
        <location evidence="1">Cell projection</location>
        <location evidence="1">Cilium membrane</location>
        <topology evidence="1">Multi-pass membrane protein</topology>
    </subcellularLocation>
</comment>
<evidence type="ECO:0000256" key="8">
    <source>
        <dbReference type="ARBA" id="ARBA00023136"/>
    </source>
</evidence>
<keyword evidence="7" id="KW-0969">Cilium</keyword>
<keyword evidence="8 12" id="KW-0472">Membrane</keyword>
<dbReference type="GO" id="GO:0035869">
    <property type="term" value="C:ciliary transition zone"/>
    <property type="evidence" value="ECO:0007669"/>
    <property type="project" value="TreeGrafter"/>
</dbReference>
<protein>
    <recommendedName>
        <fullName evidence="3">Transmembrane protein 231</fullName>
    </recommendedName>
</protein>
<dbReference type="Proteomes" id="UP000708208">
    <property type="component" value="Unassembled WGS sequence"/>
</dbReference>